<proteinExistence type="predicted"/>
<evidence type="ECO:0000313" key="3">
    <source>
        <dbReference type="Proteomes" id="UP000629468"/>
    </source>
</evidence>
<reference evidence="2 3" key="1">
    <citation type="journal article" name="Sci. Rep.">
        <title>Telomere-to-telomere assembled and centromere annotated genomes of the two main subspecies of the button mushroom Agaricus bisporus reveal especially polymorphic chromosome ends.</title>
        <authorList>
            <person name="Sonnenberg A.S.M."/>
            <person name="Sedaghat-Telgerd N."/>
            <person name="Lavrijssen B."/>
            <person name="Ohm R.A."/>
            <person name="Hendrickx P.M."/>
            <person name="Scholtmeijer K."/>
            <person name="Baars J.J.P."/>
            <person name="van Peer A."/>
        </authorList>
    </citation>
    <scope>NUCLEOTIDE SEQUENCE [LARGE SCALE GENOMIC DNA]</scope>
    <source>
        <strain evidence="2 3">H119_p4</strain>
    </source>
</reference>
<name>A0A8H7C9Y4_AGABI</name>
<comment type="caution">
    <text evidence="2">The sequence shown here is derived from an EMBL/GenBank/DDBJ whole genome shotgun (WGS) entry which is preliminary data.</text>
</comment>
<feature type="compositionally biased region" description="Basic and acidic residues" evidence="1">
    <location>
        <begin position="7"/>
        <end position="24"/>
    </location>
</feature>
<dbReference type="Gene3D" id="1.20.5.400">
    <property type="match status" value="1"/>
</dbReference>
<gene>
    <name evidence="2" type="ORF">Agabi119p4_6450</name>
</gene>
<dbReference type="SUPFAM" id="SSF57997">
    <property type="entry name" value="Tropomyosin"/>
    <property type="match status" value="1"/>
</dbReference>
<dbReference type="EMBL" id="JABXXO010000009">
    <property type="protein sequence ID" value="KAF7770476.1"/>
    <property type="molecule type" value="Genomic_DNA"/>
</dbReference>
<protein>
    <submittedName>
        <fullName evidence="2">Uncharacterized protein</fullName>
    </submittedName>
</protein>
<dbReference type="AlphaFoldDB" id="A0A8H7C9Y4"/>
<sequence length="120" mass="13882">MQALESFKTKLDNARRRAEAAEARTPELERLNAEQAEKLEQLQENLRSTRQATITLNHLLPVLQKLRDAQTKLEQRSARADELQVKYDALVASIDELHTQFDGTRRENKELQDMIAELNI</sequence>
<evidence type="ECO:0000256" key="1">
    <source>
        <dbReference type="SAM" id="MobiDB-lite"/>
    </source>
</evidence>
<evidence type="ECO:0000313" key="2">
    <source>
        <dbReference type="EMBL" id="KAF7770476.1"/>
    </source>
</evidence>
<accession>A0A8H7C9Y4</accession>
<feature type="region of interest" description="Disordered" evidence="1">
    <location>
        <begin position="1"/>
        <end position="24"/>
    </location>
</feature>
<dbReference type="Proteomes" id="UP000629468">
    <property type="component" value="Unassembled WGS sequence"/>
</dbReference>
<organism evidence="2 3">
    <name type="scientific">Agaricus bisporus var. burnettii</name>
    <dbReference type="NCBI Taxonomy" id="192524"/>
    <lineage>
        <taxon>Eukaryota</taxon>
        <taxon>Fungi</taxon>
        <taxon>Dikarya</taxon>
        <taxon>Basidiomycota</taxon>
        <taxon>Agaricomycotina</taxon>
        <taxon>Agaricomycetes</taxon>
        <taxon>Agaricomycetidae</taxon>
        <taxon>Agaricales</taxon>
        <taxon>Agaricineae</taxon>
        <taxon>Agaricaceae</taxon>
        <taxon>Agaricus</taxon>
    </lineage>
</organism>